<dbReference type="AlphaFoldDB" id="A0A847CZU6"/>
<gene>
    <name evidence="2" type="ORF">GX656_02560</name>
</gene>
<feature type="transmembrane region" description="Helical" evidence="1">
    <location>
        <begin position="197"/>
        <end position="214"/>
    </location>
</feature>
<evidence type="ECO:0000256" key="1">
    <source>
        <dbReference type="SAM" id="Phobius"/>
    </source>
</evidence>
<feature type="transmembrane region" description="Helical" evidence="1">
    <location>
        <begin position="47"/>
        <end position="66"/>
    </location>
</feature>
<evidence type="ECO:0000313" key="2">
    <source>
        <dbReference type="EMBL" id="NLD25498.1"/>
    </source>
</evidence>
<accession>A0A847CZU6</accession>
<keyword evidence="1" id="KW-0472">Membrane</keyword>
<name>A0A847CZU6_9BACT</name>
<keyword evidence="1" id="KW-1133">Transmembrane helix</keyword>
<dbReference type="Proteomes" id="UP000545876">
    <property type="component" value="Unassembled WGS sequence"/>
</dbReference>
<feature type="transmembrane region" description="Helical" evidence="1">
    <location>
        <begin position="159"/>
        <end position="177"/>
    </location>
</feature>
<dbReference type="EMBL" id="JAAZBX010000007">
    <property type="protein sequence ID" value="NLD25498.1"/>
    <property type="molecule type" value="Genomic_DNA"/>
</dbReference>
<keyword evidence="1" id="KW-0812">Transmembrane</keyword>
<comment type="caution">
    <text evidence="2">The sequence shown here is derived from an EMBL/GenBank/DDBJ whole genome shotgun (WGS) entry which is preliminary data.</text>
</comment>
<feature type="transmembrane region" description="Helical" evidence="1">
    <location>
        <begin position="127"/>
        <end position="147"/>
    </location>
</feature>
<reference evidence="2 3" key="1">
    <citation type="journal article" date="2020" name="Biotechnol. Biofuels">
        <title>New insights from the biogas microbiome by comprehensive genome-resolved metagenomics of nearly 1600 species originating from multiple anaerobic digesters.</title>
        <authorList>
            <person name="Campanaro S."/>
            <person name="Treu L."/>
            <person name="Rodriguez-R L.M."/>
            <person name="Kovalovszki A."/>
            <person name="Ziels R.M."/>
            <person name="Maus I."/>
            <person name="Zhu X."/>
            <person name="Kougias P.G."/>
            <person name="Basile A."/>
            <person name="Luo G."/>
            <person name="Schluter A."/>
            <person name="Konstantinidis K.T."/>
            <person name="Angelidaki I."/>
        </authorList>
    </citation>
    <scope>NUCLEOTIDE SEQUENCE [LARGE SCALE GENOMIC DNA]</scope>
    <source>
        <strain evidence="2">AS06rmzACSIP_65</strain>
    </source>
</reference>
<organism evidence="2 3">
    <name type="scientific">Candidatus Dojkabacteria bacterium</name>
    <dbReference type="NCBI Taxonomy" id="2099670"/>
    <lineage>
        <taxon>Bacteria</taxon>
        <taxon>Candidatus Dojkabacteria</taxon>
    </lineage>
</organism>
<evidence type="ECO:0000313" key="3">
    <source>
        <dbReference type="Proteomes" id="UP000545876"/>
    </source>
</evidence>
<protein>
    <submittedName>
        <fullName evidence="2">Uncharacterized protein</fullName>
    </submittedName>
</protein>
<feature type="transmembrane region" description="Helical" evidence="1">
    <location>
        <begin position="73"/>
        <end position="93"/>
    </location>
</feature>
<proteinExistence type="predicted"/>
<sequence length="228" mass="26929">MKNFFEKNKIAFLLLLLFLDFFVLLLGYVFGDKAIFNLDVESNLPTIYQGVKIILVSFLAFDIFLFSEKKNRYFWLFLSASFLFLGMDEIGQIHENLPTFLNEFLIPKAIQNPYDYLNQYGYESTTWLPYYLPLIGIFLMVGGFYIVKFLKTNWRRASFFILGMLCLVGGILVEYLNTKPDIMFQEGYYKLVFWEESLEVLGISFILFFAYLYFREVLLIKNFLCGND</sequence>